<feature type="compositionally biased region" description="Polar residues" evidence="1">
    <location>
        <begin position="208"/>
        <end position="219"/>
    </location>
</feature>
<feature type="region of interest" description="Disordered" evidence="1">
    <location>
        <begin position="257"/>
        <end position="304"/>
    </location>
</feature>
<name>A0AAN7BX60_9PEZI</name>
<evidence type="ECO:0000256" key="1">
    <source>
        <dbReference type="SAM" id="MobiDB-lite"/>
    </source>
</evidence>
<dbReference type="EMBL" id="MU865294">
    <property type="protein sequence ID" value="KAK4231225.1"/>
    <property type="molecule type" value="Genomic_DNA"/>
</dbReference>
<accession>A0AAN7BX60</accession>
<feature type="region of interest" description="Disordered" evidence="1">
    <location>
        <begin position="1"/>
        <end position="40"/>
    </location>
</feature>
<dbReference type="AlphaFoldDB" id="A0AAN7BX60"/>
<comment type="caution">
    <text evidence="2">The sequence shown here is derived from an EMBL/GenBank/DDBJ whole genome shotgun (WGS) entry which is preliminary data.</text>
</comment>
<feature type="region of interest" description="Disordered" evidence="1">
    <location>
        <begin position="195"/>
        <end position="219"/>
    </location>
</feature>
<proteinExistence type="predicted"/>
<feature type="compositionally biased region" description="Low complexity" evidence="1">
    <location>
        <begin position="103"/>
        <end position="114"/>
    </location>
</feature>
<protein>
    <submittedName>
        <fullName evidence="2">Uncharacterized protein</fullName>
    </submittedName>
</protein>
<evidence type="ECO:0000313" key="3">
    <source>
        <dbReference type="Proteomes" id="UP001301958"/>
    </source>
</evidence>
<reference evidence="2" key="1">
    <citation type="journal article" date="2023" name="Mol. Phylogenet. Evol.">
        <title>Genome-scale phylogeny and comparative genomics of the fungal order Sordariales.</title>
        <authorList>
            <person name="Hensen N."/>
            <person name="Bonometti L."/>
            <person name="Westerberg I."/>
            <person name="Brannstrom I.O."/>
            <person name="Guillou S."/>
            <person name="Cros-Aarteil S."/>
            <person name="Calhoun S."/>
            <person name="Haridas S."/>
            <person name="Kuo A."/>
            <person name="Mondo S."/>
            <person name="Pangilinan J."/>
            <person name="Riley R."/>
            <person name="LaButti K."/>
            <person name="Andreopoulos B."/>
            <person name="Lipzen A."/>
            <person name="Chen C."/>
            <person name="Yan M."/>
            <person name="Daum C."/>
            <person name="Ng V."/>
            <person name="Clum A."/>
            <person name="Steindorff A."/>
            <person name="Ohm R.A."/>
            <person name="Martin F."/>
            <person name="Silar P."/>
            <person name="Natvig D.O."/>
            <person name="Lalanne C."/>
            <person name="Gautier V."/>
            <person name="Ament-Velasquez S.L."/>
            <person name="Kruys A."/>
            <person name="Hutchinson M.I."/>
            <person name="Powell A.J."/>
            <person name="Barry K."/>
            <person name="Miller A.N."/>
            <person name="Grigoriev I.V."/>
            <person name="Debuchy R."/>
            <person name="Gladieux P."/>
            <person name="Hiltunen Thoren M."/>
            <person name="Johannesson H."/>
        </authorList>
    </citation>
    <scope>NUCLEOTIDE SEQUENCE</scope>
    <source>
        <strain evidence="2">CBS 990.96</strain>
    </source>
</reference>
<feature type="region of interest" description="Disordered" evidence="1">
    <location>
        <begin position="79"/>
        <end position="121"/>
    </location>
</feature>
<feature type="compositionally biased region" description="Polar residues" evidence="1">
    <location>
        <begin position="270"/>
        <end position="280"/>
    </location>
</feature>
<gene>
    <name evidence="2" type="ORF">QBC38DRAFT_451604</name>
</gene>
<sequence length="375" mass="42023">METQHQHRPNLQPPVWTDREDRLSLQYPASHRSDGLPSAMYPSSAYDRSMRHHERAMLDSLDQRGRQFEARRPSVVARSLSPLVEGPDSRRASIISFPPPRAPASSPQSPSRLLQHPRRQTLAAETRSILLSGIPESPPRVTITLEERRASLPFQTQAPRRNSQAARHELQAWGHVFLLNGSEAHCFVSAVALRRPSEGPSSGEEKPQTNAGKENSLAHKSQLTVRVRVRPCALNQKPFLLTRTFDMDLLRATIPEPEPVYEGPRRLSADLSSRRGSLSTSHRRSSVASRERSPRLDGTPLRSTNTVPIHRPYACAFFPVLAALLYSKHIQPRDIIDLPMPHPEVWGQTVAHVYTGQGELTEAIKQNILYLGGKV</sequence>
<evidence type="ECO:0000313" key="2">
    <source>
        <dbReference type="EMBL" id="KAK4231225.1"/>
    </source>
</evidence>
<reference evidence="2" key="2">
    <citation type="submission" date="2023-05" db="EMBL/GenBank/DDBJ databases">
        <authorList>
            <consortium name="Lawrence Berkeley National Laboratory"/>
            <person name="Steindorff A."/>
            <person name="Hensen N."/>
            <person name="Bonometti L."/>
            <person name="Westerberg I."/>
            <person name="Brannstrom I.O."/>
            <person name="Guillou S."/>
            <person name="Cros-Aarteil S."/>
            <person name="Calhoun S."/>
            <person name="Haridas S."/>
            <person name="Kuo A."/>
            <person name="Mondo S."/>
            <person name="Pangilinan J."/>
            <person name="Riley R."/>
            <person name="Labutti K."/>
            <person name="Andreopoulos B."/>
            <person name="Lipzen A."/>
            <person name="Chen C."/>
            <person name="Yanf M."/>
            <person name="Daum C."/>
            <person name="Ng V."/>
            <person name="Clum A."/>
            <person name="Ohm R."/>
            <person name="Martin F."/>
            <person name="Silar P."/>
            <person name="Natvig D."/>
            <person name="Lalanne C."/>
            <person name="Gautier V."/>
            <person name="Ament-Velasquez S.L."/>
            <person name="Kruys A."/>
            <person name="Hutchinson M.I."/>
            <person name="Powell A.J."/>
            <person name="Barry K."/>
            <person name="Miller A.N."/>
            <person name="Grigoriev I.V."/>
            <person name="Debuchy R."/>
            <person name="Gladieux P."/>
            <person name="Thoren M.H."/>
            <person name="Johannesson H."/>
        </authorList>
    </citation>
    <scope>NUCLEOTIDE SEQUENCE</scope>
    <source>
        <strain evidence="2">CBS 990.96</strain>
    </source>
</reference>
<keyword evidence="3" id="KW-1185">Reference proteome</keyword>
<organism evidence="2 3">
    <name type="scientific">Podospora fimiseda</name>
    <dbReference type="NCBI Taxonomy" id="252190"/>
    <lineage>
        <taxon>Eukaryota</taxon>
        <taxon>Fungi</taxon>
        <taxon>Dikarya</taxon>
        <taxon>Ascomycota</taxon>
        <taxon>Pezizomycotina</taxon>
        <taxon>Sordariomycetes</taxon>
        <taxon>Sordariomycetidae</taxon>
        <taxon>Sordariales</taxon>
        <taxon>Podosporaceae</taxon>
        <taxon>Podospora</taxon>
    </lineage>
</organism>
<dbReference type="Proteomes" id="UP001301958">
    <property type="component" value="Unassembled WGS sequence"/>
</dbReference>